<reference evidence="3 4" key="1">
    <citation type="journal article" date="2009" name="Genome Res.">
        <title>Comparative genomics of protoploid Saccharomycetaceae.</title>
        <authorList>
            <consortium name="The Genolevures Consortium"/>
            <person name="Souciet J.-L."/>
            <person name="Dujon B."/>
            <person name="Gaillardin C."/>
            <person name="Johnston M."/>
            <person name="Baret P.V."/>
            <person name="Cliften P."/>
            <person name="Sherman D.J."/>
            <person name="Weissenbach J."/>
            <person name="Westhof E."/>
            <person name="Wincker P."/>
            <person name="Jubin C."/>
            <person name="Poulain J."/>
            <person name="Barbe V."/>
            <person name="Segurens B."/>
            <person name="Artiguenave F."/>
            <person name="Anthouard V."/>
            <person name="Vacherie B."/>
            <person name="Val M.-E."/>
            <person name="Fulton R.S."/>
            <person name="Minx P."/>
            <person name="Wilson R."/>
            <person name="Durrens P."/>
            <person name="Jean G."/>
            <person name="Marck C."/>
            <person name="Martin T."/>
            <person name="Nikolski M."/>
            <person name="Rolland T."/>
            <person name="Seret M.-L."/>
            <person name="Casaregola S."/>
            <person name="Despons L."/>
            <person name="Fairhead C."/>
            <person name="Fischer G."/>
            <person name="Lafontaine I."/>
            <person name="Leh V."/>
            <person name="Lemaire M."/>
            <person name="de Montigny J."/>
            <person name="Neuveglise C."/>
            <person name="Thierry A."/>
            <person name="Blanc-Lenfle I."/>
            <person name="Bleykasten C."/>
            <person name="Diffels J."/>
            <person name="Fritsch E."/>
            <person name="Frangeul L."/>
            <person name="Goeffon A."/>
            <person name="Jauniaux N."/>
            <person name="Kachouri-Lafond R."/>
            <person name="Payen C."/>
            <person name="Potier S."/>
            <person name="Pribylova L."/>
            <person name="Ozanne C."/>
            <person name="Richard G.-F."/>
            <person name="Sacerdot C."/>
            <person name="Straub M.-L."/>
            <person name="Talla E."/>
        </authorList>
    </citation>
    <scope>NUCLEOTIDE SEQUENCE [LARGE SCALE GENOMIC DNA]</scope>
    <source>
        <strain evidence="3 4">ATCC 2623 / CBS 732 / BCRC 21506 / NBRC 1130 / NCYC 568 / NRRL Y-229</strain>
    </source>
</reference>
<keyword evidence="4" id="KW-1185">Reference proteome</keyword>
<feature type="domain" description="PCI" evidence="2">
    <location>
        <begin position="269"/>
        <end position="438"/>
    </location>
</feature>
<feature type="compositionally biased region" description="Polar residues" evidence="1">
    <location>
        <begin position="107"/>
        <end position="116"/>
    </location>
</feature>
<dbReference type="PANTHER" id="PTHR12436">
    <property type="entry name" value="80 KDA MCM3-ASSOCIATED PROTEIN"/>
    <property type="match status" value="1"/>
</dbReference>
<name>C5E132_ZYGRC</name>
<dbReference type="KEGG" id="zro:ZYRO0G17644g"/>
<dbReference type="Gene3D" id="1.25.40.990">
    <property type="match status" value="1"/>
</dbReference>
<dbReference type="InParanoid" id="C5E132"/>
<dbReference type="InterPro" id="IPR045107">
    <property type="entry name" value="SAC3/GANP/THP3"/>
</dbReference>
<dbReference type="InterPro" id="IPR000717">
    <property type="entry name" value="PCI_dom"/>
</dbReference>
<dbReference type="Pfam" id="PF03399">
    <property type="entry name" value="SAC3_GANP"/>
    <property type="match status" value="1"/>
</dbReference>
<dbReference type="HOGENOM" id="CLU_015513_4_2_1"/>
<organism evidence="3 4">
    <name type="scientific">Zygosaccharomyces rouxii (strain ATCC 2623 / CBS 732 / NBRC 1130 / NCYC 568 / NRRL Y-229)</name>
    <dbReference type="NCBI Taxonomy" id="559307"/>
    <lineage>
        <taxon>Eukaryota</taxon>
        <taxon>Fungi</taxon>
        <taxon>Dikarya</taxon>
        <taxon>Ascomycota</taxon>
        <taxon>Saccharomycotina</taxon>
        <taxon>Saccharomycetes</taxon>
        <taxon>Saccharomycetales</taxon>
        <taxon>Saccharomycetaceae</taxon>
        <taxon>Zygosaccharomyces</taxon>
    </lineage>
</organism>
<dbReference type="EMBL" id="CU928179">
    <property type="protein sequence ID" value="CAR29816.1"/>
    <property type="molecule type" value="Genomic_DNA"/>
</dbReference>
<dbReference type="PANTHER" id="PTHR12436:SF4">
    <property type="entry name" value="LEUKOCYTE RECEPTOR CLUSTER MEMBER 8"/>
    <property type="match status" value="1"/>
</dbReference>
<proteinExistence type="predicted"/>
<evidence type="ECO:0000313" key="4">
    <source>
        <dbReference type="Proteomes" id="UP000008536"/>
    </source>
</evidence>
<evidence type="ECO:0000256" key="1">
    <source>
        <dbReference type="SAM" id="MobiDB-lite"/>
    </source>
</evidence>
<feature type="region of interest" description="Disordered" evidence="1">
    <location>
        <begin position="79"/>
        <end position="159"/>
    </location>
</feature>
<dbReference type="STRING" id="559307.C5E132"/>
<dbReference type="InterPro" id="IPR005062">
    <property type="entry name" value="SAC3/GANP/THP3_conserved"/>
</dbReference>
<feature type="region of interest" description="Disordered" evidence="1">
    <location>
        <begin position="1"/>
        <end position="46"/>
    </location>
</feature>
<evidence type="ECO:0000313" key="3">
    <source>
        <dbReference type="EMBL" id="CAR29816.1"/>
    </source>
</evidence>
<protein>
    <submittedName>
        <fullName evidence="3">ZYRO0G17644p</fullName>
    </submittedName>
</protein>
<gene>
    <name evidence="3" type="ordered locus">ZYRO0G17644g</name>
</gene>
<dbReference type="PROSITE" id="PS50250">
    <property type="entry name" value="PCI"/>
    <property type="match status" value="1"/>
</dbReference>
<feature type="compositionally biased region" description="Pro residues" evidence="1">
    <location>
        <begin position="83"/>
        <end position="105"/>
    </location>
</feature>
<evidence type="ECO:0000259" key="2">
    <source>
        <dbReference type="PROSITE" id="PS50250"/>
    </source>
</evidence>
<feature type="compositionally biased region" description="Polar residues" evidence="1">
    <location>
        <begin position="31"/>
        <end position="45"/>
    </location>
</feature>
<dbReference type="Proteomes" id="UP000008536">
    <property type="component" value="Chromosome G"/>
</dbReference>
<accession>C5E132</accession>
<dbReference type="FunCoup" id="C5E132">
    <property type="interactions" value="61"/>
</dbReference>
<sequence length="458" mass="52385">MSGPYNKVTPVMLGQSRGTNRDPKGAAEVPNSHSSTTPPTFQGSWNPFPGYNVGNFYNRMNIPTSNGFLRPNSSGTLGGPLAFPVPPPPPTIPPPVAVPPPPMPSLNPLQTGLLNDNNRKRPRNGGFNKEEAERRRKRAERFGSSNQNQKNGTSRGVDEEENFANLNAISTKSHKFDKNKRIMGKCQNLEKPYLRLTSEPNPELVRPLPVLKKTYNMLMKKYERQQASYQYLCDQFKSMRQDLRVQILENQFTVKVYQSHARIALENGDIGEFNQCQSRLITLFELPNIKHSCLEEFTCYRILYYILTEDHGAITSLRLKLMTENISVFKHPSVQKSFQLAKSQLVGDYHNFMRIHSSMEGLGKKLVDLFIGKEKLKSLLTICRSYNQIPLEFLQNEFQFQNVESTIDFLSHRGLSQFILVKNHGEGNEYKYLDTKACRPYVLRQYTESKKIDIKGQR</sequence>
<dbReference type="GO" id="GO:0005634">
    <property type="term" value="C:nucleus"/>
    <property type="evidence" value="ECO:0007669"/>
    <property type="project" value="TreeGrafter"/>
</dbReference>
<dbReference type="AlphaFoldDB" id="C5E132"/>
<feature type="compositionally biased region" description="Polar residues" evidence="1">
    <location>
        <begin position="143"/>
        <end position="154"/>
    </location>
</feature>